<keyword evidence="3" id="KW-0238">DNA-binding</keyword>
<dbReference type="Gene3D" id="3.40.190.290">
    <property type="match status" value="1"/>
</dbReference>
<comment type="similarity">
    <text evidence="1">Belongs to the LysR transcriptional regulatory family.</text>
</comment>
<reference evidence="6 7" key="1">
    <citation type="submission" date="2017-04" db="EMBL/GenBank/DDBJ databases">
        <authorList>
            <person name="Afonso C.L."/>
            <person name="Miller P.J."/>
            <person name="Scott M.A."/>
            <person name="Spackman E."/>
            <person name="Goraichik I."/>
            <person name="Dimitrov K.M."/>
            <person name="Suarez D.L."/>
            <person name="Swayne D.E."/>
        </authorList>
    </citation>
    <scope>NUCLEOTIDE SEQUENCE [LARGE SCALE GENOMIC DNA]</scope>
    <source>
        <strain evidence="6 7">USBA 355</strain>
    </source>
</reference>
<dbReference type="Proteomes" id="UP000192917">
    <property type="component" value="Unassembled WGS sequence"/>
</dbReference>
<dbReference type="AlphaFoldDB" id="A0A1Y6B6C8"/>
<sequence>MTPDDLRSFLAAYESGSIQKAAGRLNLSQPTLSRRLRRFEDVLGVALFERSPSGLAPTVYGHAFAQRARMIMTEMELAGRELLRIRDAVGGFVAFGVSPGVAVSLLPVAKRLLDATSPDLRLTVVEDVSEGLIEQVRERRIEFAVCTAPLHPDADLLVERLGEDPFVVAASERHPLAGRGPVPLAETLDYPWAMPTFRGAVRQWLESRFVGAGLAPPAARIETSSMLFLKPLLADARHLSYLPARLAEADYPGVVAIPCAPSMVLTRTIASVRLAHREPGPAAELVAATLAGAAGRLPAVRLAGLDERAEASRQA</sequence>
<dbReference type="GO" id="GO:0032993">
    <property type="term" value="C:protein-DNA complex"/>
    <property type="evidence" value="ECO:0007669"/>
    <property type="project" value="TreeGrafter"/>
</dbReference>
<dbReference type="PROSITE" id="PS50931">
    <property type="entry name" value="HTH_LYSR"/>
    <property type="match status" value="1"/>
</dbReference>
<dbReference type="InterPro" id="IPR036390">
    <property type="entry name" value="WH_DNA-bd_sf"/>
</dbReference>
<dbReference type="Gene3D" id="1.10.10.10">
    <property type="entry name" value="Winged helix-like DNA-binding domain superfamily/Winged helix DNA-binding domain"/>
    <property type="match status" value="1"/>
</dbReference>
<feature type="domain" description="HTH lysR-type" evidence="5">
    <location>
        <begin position="1"/>
        <end position="58"/>
    </location>
</feature>
<evidence type="ECO:0000259" key="5">
    <source>
        <dbReference type="PROSITE" id="PS50931"/>
    </source>
</evidence>
<evidence type="ECO:0000256" key="4">
    <source>
        <dbReference type="ARBA" id="ARBA00023163"/>
    </source>
</evidence>
<dbReference type="STRING" id="560819.SAMN05428998_101303"/>
<protein>
    <submittedName>
        <fullName evidence="6">Transcriptional regulator, LysR family</fullName>
    </submittedName>
</protein>
<keyword evidence="7" id="KW-1185">Reference proteome</keyword>
<dbReference type="SUPFAM" id="SSF46785">
    <property type="entry name" value="Winged helix' DNA-binding domain"/>
    <property type="match status" value="1"/>
</dbReference>
<dbReference type="GO" id="GO:0003677">
    <property type="term" value="F:DNA binding"/>
    <property type="evidence" value="ECO:0007669"/>
    <property type="project" value="UniProtKB-KW"/>
</dbReference>
<name>A0A1Y6B6C8_9PROT</name>
<dbReference type="EMBL" id="FWZX01000001">
    <property type="protein sequence ID" value="SME90365.1"/>
    <property type="molecule type" value="Genomic_DNA"/>
</dbReference>
<dbReference type="InterPro" id="IPR036388">
    <property type="entry name" value="WH-like_DNA-bd_sf"/>
</dbReference>
<accession>A0A1Y6B6C8</accession>
<proteinExistence type="inferred from homology"/>
<evidence type="ECO:0000313" key="6">
    <source>
        <dbReference type="EMBL" id="SME90365.1"/>
    </source>
</evidence>
<evidence type="ECO:0000256" key="3">
    <source>
        <dbReference type="ARBA" id="ARBA00023125"/>
    </source>
</evidence>
<dbReference type="SUPFAM" id="SSF53850">
    <property type="entry name" value="Periplasmic binding protein-like II"/>
    <property type="match status" value="1"/>
</dbReference>
<dbReference type="PRINTS" id="PR00039">
    <property type="entry name" value="HTHLYSR"/>
</dbReference>
<keyword evidence="4" id="KW-0804">Transcription</keyword>
<dbReference type="InterPro" id="IPR005119">
    <property type="entry name" value="LysR_subst-bd"/>
</dbReference>
<keyword evidence="2" id="KW-0805">Transcription regulation</keyword>
<dbReference type="InterPro" id="IPR000847">
    <property type="entry name" value="LysR_HTH_N"/>
</dbReference>
<dbReference type="PANTHER" id="PTHR30346:SF9">
    <property type="entry name" value="LYSR FAMILY TRANSCRIPTIONAL REGULATOR"/>
    <property type="match status" value="1"/>
</dbReference>
<dbReference type="GO" id="GO:0003700">
    <property type="term" value="F:DNA-binding transcription factor activity"/>
    <property type="evidence" value="ECO:0007669"/>
    <property type="project" value="InterPro"/>
</dbReference>
<dbReference type="Pfam" id="PF03466">
    <property type="entry name" value="LysR_substrate"/>
    <property type="match status" value="1"/>
</dbReference>
<dbReference type="Pfam" id="PF00126">
    <property type="entry name" value="HTH_1"/>
    <property type="match status" value="1"/>
</dbReference>
<dbReference type="PANTHER" id="PTHR30346">
    <property type="entry name" value="TRANSCRIPTIONAL DUAL REGULATOR HCAR-RELATED"/>
    <property type="match status" value="1"/>
</dbReference>
<evidence type="ECO:0000313" key="7">
    <source>
        <dbReference type="Proteomes" id="UP000192917"/>
    </source>
</evidence>
<gene>
    <name evidence="6" type="ORF">SAMN05428998_101303</name>
</gene>
<organism evidence="6 7">
    <name type="scientific">Tistlia consotensis USBA 355</name>
    <dbReference type="NCBI Taxonomy" id="560819"/>
    <lineage>
        <taxon>Bacteria</taxon>
        <taxon>Pseudomonadati</taxon>
        <taxon>Pseudomonadota</taxon>
        <taxon>Alphaproteobacteria</taxon>
        <taxon>Rhodospirillales</taxon>
        <taxon>Rhodovibrionaceae</taxon>
        <taxon>Tistlia</taxon>
    </lineage>
</organism>
<dbReference type="RefSeq" id="WP_085120655.1">
    <property type="nucleotide sequence ID" value="NZ_FWZX01000001.1"/>
</dbReference>
<evidence type="ECO:0000256" key="2">
    <source>
        <dbReference type="ARBA" id="ARBA00023015"/>
    </source>
</evidence>
<evidence type="ECO:0000256" key="1">
    <source>
        <dbReference type="ARBA" id="ARBA00009437"/>
    </source>
</evidence>